<dbReference type="InterPro" id="IPR021533">
    <property type="entry name" value="PepSY-like"/>
</dbReference>
<evidence type="ECO:0000313" key="5">
    <source>
        <dbReference type="EMBL" id="RHD53127.1"/>
    </source>
</evidence>
<evidence type="ECO:0000313" key="7">
    <source>
        <dbReference type="Proteomes" id="UP000260780"/>
    </source>
</evidence>
<dbReference type="SUPFAM" id="SSF160574">
    <property type="entry name" value="BT0923-like"/>
    <property type="match status" value="2"/>
</dbReference>
<keyword evidence="9" id="KW-1185">Reference proteome</keyword>
<evidence type="ECO:0000313" key="2">
    <source>
        <dbReference type="EMBL" id="RGK52529.1"/>
    </source>
</evidence>
<dbReference type="EMBL" id="QSJG01000023">
    <property type="protein sequence ID" value="RHD53127.1"/>
    <property type="molecule type" value="Genomic_DNA"/>
</dbReference>
<dbReference type="EMBL" id="QRJS01000044">
    <property type="protein sequence ID" value="RHH40325.1"/>
    <property type="molecule type" value="Genomic_DNA"/>
</dbReference>
<evidence type="ECO:0000313" key="10">
    <source>
        <dbReference type="Proteomes" id="UP000284361"/>
    </source>
</evidence>
<evidence type="ECO:0000259" key="1">
    <source>
        <dbReference type="Pfam" id="PF11396"/>
    </source>
</evidence>
<dbReference type="Gene3D" id="3.10.450.360">
    <property type="match status" value="2"/>
</dbReference>
<dbReference type="Proteomes" id="UP000284361">
    <property type="component" value="Unassembled WGS sequence"/>
</dbReference>
<sequence length="289" mass="33181">MKKFVFWAMMTLGVVGLQSCDKDDDDRLQVSANLQEAFDTRYPNVSRVDWEQKGQFYEAEFADNGYENKAWFTPDGVWVMTEYDIPFAQLPQTVQDAFKTGAYASWRVDDVDKIEKTDASVIYVIEVESGEKEYELTYLEDGTLIREEAEWGEHTPVTPGQTSEVKELVKTKYPQAVILDIEEEKGGIEVEISDGGRQKEVYYKLADGVLSWMHTTYEIEEREYSTLPEGVRQALADLSGSGMEVDDVDFFETETGNYYRIEVEDRGADKYVYVAENGEMLQMKLKNYA</sequence>
<evidence type="ECO:0000313" key="4">
    <source>
        <dbReference type="EMBL" id="RGM91358.1"/>
    </source>
</evidence>
<protein>
    <recommendedName>
        <fullName evidence="1">Putative beta-lactamase-inhibitor-like PepSY-like domain-containing protein</fullName>
    </recommendedName>
</protein>
<evidence type="ECO:0000313" key="6">
    <source>
        <dbReference type="EMBL" id="RHH40325.1"/>
    </source>
</evidence>
<dbReference type="RefSeq" id="WP_117673815.1">
    <property type="nucleotide sequence ID" value="NZ_CABOGR010000031.1"/>
</dbReference>
<organism evidence="4 8">
    <name type="scientific">Phocaeicola plebeius</name>
    <dbReference type="NCBI Taxonomy" id="310297"/>
    <lineage>
        <taxon>Bacteria</taxon>
        <taxon>Pseudomonadati</taxon>
        <taxon>Bacteroidota</taxon>
        <taxon>Bacteroidia</taxon>
        <taxon>Bacteroidales</taxon>
        <taxon>Bacteroidaceae</taxon>
        <taxon>Phocaeicola</taxon>
    </lineage>
</organism>
<proteinExistence type="predicted"/>
<dbReference type="STRING" id="310297.BHV76_08300"/>
<gene>
    <name evidence="6" type="ORF">DW204_13225</name>
    <name evidence="5" type="ORF">DW789_11010</name>
    <name evidence="4" type="ORF">DXB87_08665</name>
    <name evidence="3" type="ORF">DXC17_13295</name>
    <name evidence="2" type="ORF">DXD04_13780</name>
</gene>
<accession>A0A3E4Z8H1</accession>
<dbReference type="Pfam" id="PF11396">
    <property type="entry name" value="PepSY_like"/>
    <property type="match status" value="2"/>
</dbReference>
<dbReference type="EMBL" id="QSQT01000031">
    <property type="protein sequence ID" value="RGK52529.1"/>
    <property type="molecule type" value="Genomic_DNA"/>
</dbReference>
<dbReference type="Proteomes" id="UP000260814">
    <property type="component" value="Unassembled WGS sequence"/>
</dbReference>
<dbReference type="Proteomes" id="UP000260862">
    <property type="component" value="Unassembled WGS sequence"/>
</dbReference>
<evidence type="ECO:0000313" key="9">
    <source>
        <dbReference type="Proteomes" id="UP000260862"/>
    </source>
</evidence>
<dbReference type="Proteomes" id="UP000260780">
    <property type="component" value="Unassembled WGS sequence"/>
</dbReference>
<dbReference type="PROSITE" id="PS51257">
    <property type="entry name" value="PROKAR_LIPOPROTEIN"/>
    <property type="match status" value="1"/>
</dbReference>
<dbReference type="EMBL" id="QSTF01000043">
    <property type="protein sequence ID" value="RGM36451.1"/>
    <property type="molecule type" value="Genomic_DNA"/>
</dbReference>
<comment type="caution">
    <text evidence="4">The sequence shown here is derived from an EMBL/GenBank/DDBJ whole genome shotgun (WGS) entry which is preliminary data.</text>
</comment>
<evidence type="ECO:0000313" key="11">
    <source>
        <dbReference type="Proteomes" id="UP000284998"/>
    </source>
</evidence>
<feature type="domain" description="Putative beta-lactamase-inhibitor-like PepSY-like" evidence="1">
    <location>
        <begin position="56"/>
        <end position="145"/>
    </location>
</feature>
<feature type="domain" description="Putative beta-lactamase-inhibitor-like PepSY-like" evidence="1">
    <location>
        <begin position="163"/>
        <end position="204"/>
    </location>
</feature>
<evidence type="ECO:0000313" key="3">
    <source>
        <dbReference type="EMBL" id="RGM36451.1"/>
    </source>
</evidence>
<dbReference type="EMBL" id="QSTW01000009">
    <property type="protein sequence ID" value="RGM91358.1"/>
    <property type="molecule type" value="Genomic_DNA"/>
</dbReference>
<dbReference type="AlphaFoldDB" id="A0A3E4Z8H1"/>
<dbReference type="Proteomes" id="UP000284998">
    <property type="component" value="Unassembled WGS sequence"/>
</dbReference>
<name>A0A3E4Z8H1_9BACT</name>
<evidence type="ECO:0000313" key="8">
    <source>
        <dbReference type="Proteomes" id="UP000260814"/>
    </source>
</evidence>
<reference evidence="7 8" key="1">
    <citation type="submission" date="2018-08" db="EMBL/GenBank/DDBJ databases">
        <title>A genome reference for cultivated species of the human gut microbiota.</title>
        <authorList>
            <person name="Zou Y."/>
            <person name="Xue W."/>
            <person name="Luo G."/>
        </authorList>
    </citation>
    <scope>NUCLEOTIDE SEQUENCE [LARGE SCALE GENOMIC DNA]</scope>
    <source>
        <strain evidence="6 11">AM17-44</strain>
        <strain evidence="5 10">AM31-10</strain>
        <strain evidence="4 8">OM06-2</strain>
        <strain evidence="3 7">OM08-14</strain>
        <strain evidence="2 9">TF10-3AC</strain>
    </source>
</reference>